<sequence>MSILKPSRRDILKLASVAPAFTLPAVLPGKAQARLGAPEAANPGYFRFMLGEARVTILSDGFFSLPTTGTAVNAERDEVEKFLTEHFLDPKAGYSHTNHAFIELGDAKVLVDVGSGNRFFDTTGKLFDNMEAAGIDPSEITHVFMTHAHPDHIWGIRDDFDEAILPDASYFIGEAEHDYWMQDGLANSVAPEDQQFVVGAVNSINVEGAEWQMVKEGDEIAPGMRVMESFGHTPGHLSLHVSSGDKEMIVTGDALSHGWLSFARPEWYNSIDALPEVTVASRRAILDRAAADRVTLVGYHFPFPGVGHVMRDGEEYRYVPALWQFPS</sequence>
<proteinExistence type="inferred from homology"/>
<dbReference type="SMART" id="SM00849">
    <property type="entry name" value="Lactamase_B"/>
    <property type="match status" value="1"/>
</dbReference>
<organism evidence="6 7">
    <name type="scientific">Rhodalgimonas zhirmunskyi</name>
    <dbReference type="NCBI Taxonomy" id="2964767"/>
    <lineage>
        <taxon>Bacteria</taxon>
        <taxon>Pseudomonadati</taxon>
        <taxon>Pseudomonadota</taxon>
        <taxon>Alphaproteobacteria</taxon>
        <taxon>Rhodobacterales</taxon>
        <taxon>Roseobacteraceae</taxon>
        <taxon>Rhodalgimonas</taxon>
    </lineage>
</organism>
<keyword evidence="2" id="KW-0479">Metal-binding</keyword>
<name>A0AAJ1U4Y2_9RHOB</name>
<dbReference type="AlphaFoldDB" id="A0AAJ1U4Y2"/>
<dbReference type="InterPro" id="IPR006311">
    <property type="entry name" value="TAT_signal"/>
</dbReference>
<dbReference type="CDD" id="cd07720">
    <property type="entry name" value="OPHC2-like_MBL-fold"/>
    <property type="match status" value="1"/>
</dbReference>
<dbReference type="Proteomes" id="UP001227162">
    <property type="component" value="Unassembled WGS sequence"/>
</dbReference>
<keyword evidence="4" id="KW-0862">Zinc</keyword>
<dbReference type="SUPFAM" id="SSF56281">
    <property type="entry name" value="Metallo-hydrolase/oxidoreductase"/>
    <property type="match status" value="1"/>
</dbReference>
<evidence type="ECO:0000313" key="6">
    <source>
        <dbReference type="EMBL" id="MDQ2093245.1"/>
    </source>
</evidence>
<dbReference type="EMBL" id="JANFFA010000001">
    <property type="protein sequence ID" value="MDQ2093245.1"/>
    <property type="molecule type" value="Genomic_DNA"/>
</dbReference>
<reference evidence="6" key="1">
    <citation type="submission" date="2022-07" db="EMBL/GenBank/DDBJ databases">
        <authorList>
            <person name="Otstavnykh N."/>
            <person name="Isaeva M."/>
            <person name="Bystritskaya E."/>
        </authorList>
    </citation>
    <scope>NUCLEOTIDE SEQUENCE</scope>
    <source>
        <strain evidence="6">10Alg 79</strain>
    </source>
</reference>
<evidence type="ECO:0000259" key="5">
    <source>
        <dbReference type="SMART" id="SM00849"/>
    </source>
</evidence>
<dbReference type="PANTHER" id="PTHR42978:SF6">
    <property type="entry name" value="QUORUM-QUENCHING LACTONASE YTNP-RELATED"/>
    <property type="match status" value="1"/>
</dbReference>
<evidence type="ECO:0000256" key="2">
    <source>
        <dbReference type="ARBA" id="ARBA00022723"/>
    </source>
</evidence>
<comment type="similarity">
    <text evidence="1">Belongs to the metallo-beta-lactamase superfamily.</text>
</comment>
<evidence type="ECO:0000256" key="4">
    <source>
        <dbReference type="ARBA" id="ARBA00022833"/>
    </source>
</evidence>
<keyword evidence="7" id="KW-1185">Reference proteome</keyword>
<dbReference type="InterPro" id="IPR051013">
    <property type="entry name" value="MBL_superfamily_lactonases"/>
</dbReference>
<reference evidence="6" key="2">
    <citation type="submission" date="2023-04" db="EMBL/GenBank/DDBJ databases">
        <title>'Rhodoalgimonas zhirmunskyi' gen. nov., isolated from a red alga.</title>
        <authorList>
            <person name="Nedashkovskaya O.I."/>
            <person name="Otstavnykh N.Y."/>
            <person name="Bystritskaya E.P."/>
            <person name="Balabanova L.A."/>
            <person name="Isaeva M.P."/>
        </authorList>
    </citation>
    <scope>NUCLEOTIDE SEQUENCE</scope>
    <source>
        <strain evidence="6">10Alg 79</strain>
    </source>
</reference>
<feature type="domain" description="Metallo-beta-lactamase" evidence="5">
    <location>
        <begin position="96"/>
        <end position="300"/>
    </location>
</feature>
<keyword evidence="3" id="KW-0378">Hydrolase</keyword>
<accession>A0AAJ1U4Y2</accession>
<evidence type="ECO:0000313" key="7">
    <source>
        <dbReference type="Proteomes" id="UP001227162"/>
    </source>
</evidence>
<dbReference type="PANTHER" id="PTHR42978">
    <property type="entry name" value="QUORUM-QUENCHING LACTONASE YTNP-RELATED-RELATED"/>
    <property type="match status" value="1"/>
</dbReference>
<dbReference type="GO" id="GO:0046872">
    <property type="term" value="F:metal ion binding"/>
    <property type="evidence" value="ECO:0007669"/>
    <property type="project" value="UniProtKB-KW"/>
</dbReference>
<comment type="caution">
    <text evidence="6">The sequence shown here is derived from an EMBL/GenBank/DDBJ whole genome shotgun (WGS) entry which is preliminary data.</text>
</comment>
<evidence type="ECO:0000256" key="3">
    <source>
        <dbReference type="ARBA" id="ARBA00022801"/>
    </source>
</evidence>
<dbReference type="Gene3D" id="3.60.15.10">
    <property type="entry name" value="Ribonuclease Z/Hydroxyacylglutathione hydrolase-like"/>
    <property type="match status" value="1"/>
</dbReference>
<dbReference type="GO" id="GO:0016787">
    <property type="term" value="F:hydrolase activity"/>
    <property type="evidence" value="ECO:0007669"/>
    <property type="project" value="UniProtKB-KW"/>
</dbReference>
<dbReference type="InterPro" id="IPR036866">
    <property type="entry name" value="RibonucZ/Hydroxyglut_hydro"/>
</dbReference>
<evidence type="ECO:0000256" key="1">
    <source>
        <dbReference type="ARBA" id="ARBA00007749"/>
    </source>
</evidence>
<dbReference type="PROSITE" id="PS51318">
    <property type="entry name" value="TAT"/>
    <property type="match status" value="1"/>
</dbReference>
<protein>
    <submittedName>
        <fullName evidence="6">MBL fold metallo-hydrolase</fullName>
    </submittedName>
</protein>
<gene>
    <name evidence="6" type="ORF">NOI20_03905</name>
</gene>
<dbReference type="InterPro" id="IPR001279">
    <property type="entry name" value="Metallo-B-lactamas"/>
</dbReference>
<dbReference type="Pfam" id="PF00753">
    <property type="entry name" value="Lactamase_B"/>
    <property type="match status" value="1"/>
</dbReference>
<dbReference type="RefSeq" id="WP_317624841.1">
    <property type="nucleotide sequence ID" value="NZ_JANFFA010000001.1"/>
</dbReference>